<dbReference type="OrthoDB" id="10066957at2759"/>
<proteinExistence type="predicted"/>
<evidence type="ECO:0000313" key="2">
    <source>
        <dbReference type="EMBL" id="KAG0729449.1"/>
    </source>
</evidence>
<accession>A0A8J4YXH4</accession>
<dbReference type="EMBL" id="JACEEZ010001163">
    <property type="protein sequence ID" value="KAG0729449.1"/>
    <property type="molecule type" value="Genomic_DNA"/>
</dbReference>
<protein>
    <submittedName>
        <fullName evidence="2">Uncharacterized protein</fullName>
    </submittedName>
</protein>
<name>A0A8J4YXH4_CHIOP</name>
<comment type="caution">
    <text evidence="2">The sequence shown here is derived from an EMBL/GenBank/DDBJ whole genome shotgun (WGS) entry which is preliminary data.</text>
</comment>
<dbReference type="Proteomes" id="UP000770661">
    <property type="component" value="Unassembled WGS sequence"/>
</dbReference>
<feature type="compositionally biased region" description="Polar residues" evidence="1">
    <location>
        <begin position="60"/>
        <end position="78"/>
    </location>
</feature>
<organism evidence="2 3">
    <name type="scientific">Chionoecetes opilio</name>
    <name type="common">Atlantic snow crab</name>
    <name type="synonym">Cancer opilio</name>
    <dbReference type="NCBI Taxonomy" id="41210"/>
    <lineage>
        <taxon>Eukaryota</taxon>
        <taxon>Metazoa</taxon>
        <taxon>Ecdysozoa</taxon>
        <taxon>Arthropoda</taxon>
        <taxon>Crustacea</taxon>
        <taxon>Multicrustacea</taxon>
        <taxon>Malacostraca</taxon>
        <taxon>Eumalacostraca</taxon>
        <taxon>Eucarida</taxon>
        <taxon>Decapoda</taxon>
        <taxon>Pleocyemata</taxon>
        <taxon>Brachyura</taxon>
        <taxon>Eubrachyura</taxon>
        <taxon>Majoidea</taxon>
        <taxon>Majidae</taxon>
        <taxon>Chionoecetes</taxon>
    </lineage>
</organism>
<evidence type="ECO:0000256" key="1">
    <source>
        <dbReference type="SAM" id="MobiDB-lite"/>
    </source>
</evidence>
<gene>
    <name evidence="2" type="ORF">GWK47_030298</name>
</gene>
<dbReference type="AlphaFoldDB" id="A0A8J4YXH4"/>
<evidence type="ECO:0000313" key="3">
    <source>
        <dbReference type="Proteomes" id="UP000770661"/>
    </source>
</evidence>
<feature type="region of interest" description="Disordered" evidence="1">
    <location>
        <begin position="60"/>
        <end position="101"/>
    </location>
</feature>
<keyword evidence="3" id="KW-1185">Reference proteome</keyword>
<sequence length="101" mass="11668">MESKAGEMQRYCLMNNYENDKLEQYSRRDNLRISGLEVDEDESEEVLEAKIIELAATSTESWWSSDSLLRPLSSTQPRNGGHDDPPQNPKHKTKDVEKRLT</sequence>
<reference evidence="2" key="1">
    <citation type="submission" date="2020-07" db="EMBL/GenBank/DDBJ databases">
        <title>The High-quality genome of the commercially important snow crab, Chionoecetes opilio.</title>
        <authorList>
            <person name="Jeong J.-H."/>
            <person name="Ryu S."/>
        </authorList>
    </citation>
    <scope>NUCLEOTIDE SEQUENCE</scope>
    <source>
        <strain evidence="2">MADBK_172401_WGS</strain>
        <tissue evidence="2">Digestive gland</tissue>
    </source>
</reference>